<sequence length="154" mass="17221">MGWLKRTSHPTVNHATSEDIPKPTSAHIEHIPSGTAPLPRYPAAPLSTPDAALQFIPAEEIAKRTSAESGGLLIVVDDIVYDCTQFLSEHPGGEQVIRSFAGTDCSWQFWRFHGKKEMQEFGRPLRVARTAGAKNRFKEPPRYIGLRRLGDEWD</sequence>
<dbReference type="GO" id="GO:0020037">
    <property type="term" value="F:heme binding"/>
    <property type="evidence" value="ECO:0007669"/>
    <property type="project" value="UniProtKB-UniRule"/>
</dbReference>
<dbReference type="Gene3D" id="3.10.120.10">
    <property type="entry name" value="Cytochrome b5-like heme/steroid binding domain"/>
    <property type="match status" value="1"/>
</dbReference>
<evidence type="ECO:0000256" key="4">
    <source>
        <dbReference type="ARBA" id="ARBA00038168"/>
    </source>
</evidence>
<feature type="domain" description="Cytochrome b5 heme-binding" evidence="7">
    <location>
        <begin position="53"/>
        <end position="131"/>
    </location>
</feature>
<dbReference type="PROSITE" id="PS00191">
    <property type="entry name" value="CYTOCHROME_B5_1"/>
    <property type="match status" value="1"/>
</dbReference>
<dbReference type="OrthoDB" id="260519at2759"/>
<protein>
    <recommendedName>
        <fullName evidence="7">Cytochrome b5 heme-binding domain-containing protein</fullName>
    </recommendedName>
</protein>
<dbReference type="GO" id="GO:0046872">
    <property type="term" value="F:metal ion binding"/>
    <property type="evidence" value="ECO:0007669"/>
    <property type="project" value="UniProtKB-UniRule"/>
</dbReference>
<keyword evidence="1 5" id="KW-0349">Heme</keyword>
<reference evidence="8 9" key="1">
    <citation type="journal article" date="2018" name="New Phytol.">
        <title>Comparative genomics and transcriptomics depict ericoid mycorrhizal fungi as versatile saprotrophs and plant mutualists.</title>
        <authorList>
            <person name="Martino E."/>
            <person name="Morin E."/>
            <person name="Grelet G.A."/>
            <person name="Kuo A."/>
            <person name="Kohler A."/>
            <person name="Daghino S."/>
            <person name="Barry K.W."/>
            <person name="Cichocki N."/>
            <person name="Clum A."/>
            <person name="Dockter R.B."/>
            <person name="Hainaut M."/>
            <person name="Kuo R.C."/>
            <person name="LaButti K."/>
            <person name="Lindahl B.D."/>
            <person name="Lindquist E.A."/>
            <person name="Lipzen A."/>
            <person name="Khouja H.R."/>
            <person name="Magnuson J."/>
            <person name="Murat C."/>
            <person name="Ohm R.A."/>
            <person name="Singer S.W."/>
            <person name="Spatafora J.W."/>
            <person name="Wang M."/>
            <person name="Veneault-Fourrey C."/>
            <person name="Henrissat B."/>
            <person name="Grigoriev I.V."/>
            <person name="Martin F.M."/>
            <person name="Perotto S."/>
        </authorList>
    </citation>
    <scope>NUCLEOTIDE SEQUENCE [LARGE SCALE GENOMIC DNA]</scope>
    <source>
        <strain evidence="8 9">ATCC 22711</strain>
    </source>
</reference>
<dbReference type="GeneID" id="36576467"/>
<dbReference type="Pfam" id="PF00173">
    <property type="entry name" value="Cyt-b5"/>
    <property type="match status" value="1"/>
</dbReference>
<evidence type="ECO:0000256" key="6">
    <source>
        <dbReference type="SAM" id="MobiDB-lite"/>
    </source>
</evidence>
<dbReference type="InterPro" id="IPR050668">
    <property type="entry name" value="Cytochrome_b5"/>
</dbReference>
<evidence type="ECO:0000256" key="1">
    <source>
        <dbReference type="ARBA" id="ARBA00022617"/>
    </source>
</evidence>
<dbReference type="InterPro" id="IPR001199">
    <property type="entry name" value="Cyt_B5-like_heme/steroid-bd"/>
</dbReference>
<dbReference type="PANTHER" id="PTHR19359:SF95">
    <property type="entry name" value="CYTOCHROME B5 TYPE B"/>
    <property type="match status" value="1"/>
</dbReference>
<dbReference type="GO" id="GO:0016020">
    <property type="term" value="C:membrane"/>
    <property type="evidence" value="ECO:0007669"/>
    <property type="project" value="TreeGrafter"/>
</dbReference>
<accession>A0A2T3ATY2</accession>
<evidence type="ECO:0000259" key="7">
    <source>
        <dbReference type="PROSITE" id="PS50255"/>
    </source>
</evidence>
<dbReference type="InterPro" id="IPR036400">
    <property type="entry name" value="Cyt_B5-like_heme/steroid_sf"/>
</dbReference>
<evidence type="ECO:0000256" key="2">
    <source>
        <dbReference type="ARBA" id="ARBA00022723"/>
    </source>
</evidence>
<keyword evidence="3 5" id="KW-0408">Iron</keyword>
<evidence type="ECO:0000256" key="3">
    <source>
        <dbReference type="ARBA" id="ARBA00023004"/>
    </source>
</evidence>
<dbReference type="SMART" id="SM01117">
    <property type="entry name" value="Cyt-b5"/>
    <property type="match status" value="1"/>
</dbReference>
<proteinExistence type="inferred from homology"/>
<dbReference type="PRINTS" id="PR00363">
    <property type="entry name" value="CYTOCHROMEB5"/>
</dbReference>
<name>A0A2T3ATY2_AMORE</name>
<dbReference type="SUPFAM" id="SSF55856">
    <property type="entry name" value="Cytochrome b5-like heme/steroid binding domain"/>
    <property type="match status" value="1"/>
</dbReference>
<dbReference type="AlphaFoldDB" id="A0A2T3ATY2"/>
<evidence type="ECO:0000256" key="5">
    <source>
        <dbReference type="RuleBase" id="RU362121"/>
    </source>
</evidence>
<keyword evidence="9" id="KW-1185">Reference proteome</keyword>
<evidence type="ECO:0000313" key="9">
    <source>
        <dbReference type="Proteomes" id="UP000241818"/>
    </source>
</evidence>
<feature type="region of interest" description="Disordered" evidence="6">
    <location>
        <begin position="1"/>
        <end position="34"/>
    </location>
</feature>
<evidence type="ECO:0000313" key="8">
    <source>
        <dbReference type="EMBL" id="PSS10949.1"/>
    </source>
</evidence>
<dbReference type="Proteomes" id="UP000241818">
    <property type="component" value="Unassembled WGS sequence"/>
</dbReference>
<dbReference type="PROSITE" id="PS50255">
    <property type="entry name" value="CYTOCHROME_B5_2"/>
    <property type="match status" value="1"/>
</dbReference>
<dbReference type="EMBL" id="KZ679016">
    <property type="protein sequence ID" value="PSS10949.1"/>
    <property type="molecule type" value="Genomic_DNA"/>
</dbReference>
<organism evidence="8 9">
    <name type="scientific">Amorphotheca resinae ATCC 22711</name>
    <dbReference type="NCBI Taxonomy" id="857342"/>
    <lineage>
        <taxon>Eukaryota</taxon>
        <taxon>Fungi</taxon>
        <taxon>Dikarya</taxon>
        <taxon>Ascomycota</taxon>
        <taxon>Pezizomycotina</taxon>
        <taxon>Leotiomycetes</taxon>
        <taxon>Helotiales</taxon>
        <taxon>Amorphothecaceae</taxon>
        <taxon>Amorphotheca</taxon>
    </lineage>
</organism>
<dbReference type="STRING" id="857342.A0A2T3ATY2"/>
<dbReference type="InParanoid" id="A0A2T3ATY2"/>
<dbReference type="PANTHER" id="PTHR19359">
    <property type="entry name" value="CYTOCHROME B5"/>
    <property type="match status" value="1"/>
</dbReference>
<dbReference type="RefSeq" id="XP_024718128.1">
    <property type="nucleotide sequence ID" value="XM_024868386.1"/>
</dbReference>
<keyword evidence="2 5" id="KW-0479">Metal-binding</keyword>
<dbReference type="InterPro" id="IPR018506">
    <property type="entry name" value="Cyt_B5_heme-BS"/>
</dbReference>
<comment type="similarity">
    <text evidence="4 5">Belongs to the cytochrome b5 family.</text>
</comment>
<gene>
    <name evidence="8" type="ORF">M430DRAFT_53494</name>
</gene>